<sequence>MLIGELAGRTGVTRRALRYYEEQQLLLPERHGNGYRHYHESAVVKVKQIRALLDAGFTSQTVARLLPCAVDTPPVIDLCPDVAAEMNLVLAGINTQLDELARQRESIEGLLSPA</sequence>
<accession>H0QWU1</accession>
<feature type="domain" description="HTH merR-type" evidence="5">
    <location>
        <begin position="1"/>
        <end position="68"/>
    </location>
</feature>
<keyword evidence="7" id="KW-1185">Reference proteome</keyword>
<evidence type="ECO:0000313" key="7">
    <source>
        <dbReference type="Proteomes" id="UP000035034"/>
    </source>
</evidence>
<dbReference type="SMART" id="SM00422">
    <property type="entry name" value="HTH_MERR"/>
    <property type="match status" value="1"/>
</dbReference>
<evidence type="ECO:0000256" key="3">
    <source>
        <dbReference type="ARBA" id="ARBA00023125"/>
    </source>
</evidence>
<dbReference type="Pfam" id="PF13411">
    <property type="entry name" value="MerR_1"/>
    <property type="match status" value="1"/>
</dbReference>
<protein>
    <submittedName>
        <fullName evidence="6">Putative MerR family transcriptional regulator</fullName>
    </submittedName>
</protein>
<name>H0QWU1_9ACTN</name>
<evidence type="ECO:0000256" key="2">
    <source>
        <dbReference type="ARBA" id="ARBA00023015"/>
    </source>
</evidence>
<dbReference type="OrthoDB" id="9808480at2"/>
<evidence type="ECO:0000313" key="6">
    <source>
        <dbReference type="EMBL" id="GAB17292.1"/>
    </source>
</evidence>
<proteinExistence type="predicted"/>
<dbReference type="InterPro" id="IPR000551">
    <property type="entry name" value="MerR-type_HTH_dom"/>
</dbReference>
<comment type="caution">
    <text evidence="6">The sequence shown here is derived from an EMBL/GenBank/DDBJ whole genome shotgun (WGS) entry which is preliminary data.</text>
</comment>
<dbReference type="InterPro" id="IPR047057">
    <property type="entry name" value="MerR_fam"/>
</dbReference>
<organism evidence="6 7">
    <name type="scientific">Gordonia effusa NBRC 100432</name>
    <dbReference type="NCBI Taxonomy" id="1077974"/>
    <lineage>
        <taxon>Bacteria</taxon>
        <taxon>Bacillati</taxon>
        <taxon>Actinomycetota</taxon>
        <taxon>Actinomycetes</taxon>
        <taxon>Mycobacteriales</taxon>
        <taxon>Gordoniaceae</taxon>
        <taxon>Gordonia</taxon>
    </lineage>
</organism>
<dbReference type="EMBL" id="BAEH01000023">
    <property type="protein sequence ID" value="GAB17292.1"/>
    <property type="molecule type" value="Genomic_DNA"/>
</dbReference>
<dbReference type="RefSeq" id="WP_007316630.1">
    <property type="nucleotide sequence ID" value="NZ_BAEH01000023.1"/>
</dbReference>
<keyword evidence="2" id="KW-0805">Transcription regulation</keyword>
<reference evidence="6 7" key="1">
    <citation type="submission" date="2011-12" db="EMBL/GenBank/DDBJ databases">
        <title>Whole genome shotgun sequence of Gordonia effusa NBRC 100432.</title>
        <authorList>
            <person name="Yoshida I."/>
            <person name="Takarada H."/>
            <person name="Hosoyama A."/>
            <person name="Tsuchikane K."/>
            <person name="Katsumata H."/>
            <person name="Yamazaki S."/>
            <person name="Fujita N."/>
        </authorList>
    </citation>
    <scope>NUCLEOTIDE SEQUENCE [LARGE SCALE GENOMIC DNA]</scope>
    <source>
        <strain evidence="6 7">NBRC 100432</strain>
    </source>
</reference>
<evidence type="ECO:0000259" key="5">
    <source>
        <dbReference type="PROSITE" id="PS50937"/>
    </source>
</evidence>
<dbReference type="PANTHER" id="PTHR30204:SF69">
    <property type="entry name" value="MERR-FAMILY TRANSCRIPTIONAL REGULATOR"/>
    <property type="match status" value="1"/>
</dbReference>
<dbReference type="SUPFAM" id="SSF46955">
    <property type="entry name" value="Putative DNA-binding domain"/>
    <property type="match status" value="1"/>
</dbReference>
<keyword evidence="4" id="KW-0804">Transcription</keyword>
<dbReference type="PANTHER" id="PTHR30204">
    <property type="entry name" value="REDOX-CYCLING DRUG-SENSING TRANSCRIPTIONAL ACTIVATOR SOXR"/>
    <property type="match status" value="1"/>
</dbReference>
<dbReference type="GO" id="GO:0003677">
    <property type="term" value="F:DNA binding"/>
    <property type="evidence" value="ECO:0007669"/>
    <property type="project" value="UniProtKB-KW"/>
</dbReference>
<dbReference type="Proteomes" id="UP000035034">
    <property type="component" value="Unassembled WGS sequence"/>
</dbReference>
<dbReference type="PROSITE" id="PS00552">
    <property type="entry name" value="HTH_MERR_1"/>
    <property type="match status" value="1"/>
</dbReference>
<dbReference type="Gene3D" id="1.10.1660.10">
    <property type="match status" value="1"/>
</dbReference>
<keyword evidence="3" id="KW-0238">DNA-binding</keyword>
<keyword evidence="1" id="KW-0678">Repressor</keyword>
<gene>
    <name evidence="6" type="ORF">GOEFS_023_00090</name>
</gene>
<evidence type="ECO:0000256" key="4">
    <source>
        <dbReference type="ARBA" id="ARBA00023163"/>
    </source>
</evidence>
<dbReference type="PROSITE" id="PS50937">
    <property type="entry name" value="HTH_MERR_2"/>
    <property type="match status" value="1"/>
</dbReference>
<dbReference type="eggNOG" id="COG0789">
    <property type="taxonomic scope" value="Bacteria"/>
</dbReference>
<dbReference type="GO" id="GO:0003700">
    <property type="term" value="F:DNA-binding transcription factor activity"/>
    <property type="evidence" value="ECO:0007669"/>
    <property type="project" value="InterPro"/>
</dbReference>
<dbReference type="CDD" id="cd01282">
    <property type="entry name" value="HTH_MerR-like_sg3"/>
    <property type="match status" value="1"/>
</dbReference>
<dbReference type="InterPro" id="IPR009061">
    <property type="entry name" value="DNA-bd_dom_put_sf"/>
</dbReference>
<dbReference type="AlphaFoldDB" id="H0QWU1"/>
<dbReference type="PRINTS" id="PR00040">
    <property type="entry name" value="HTHMERR"/>
</dbReference>
<evidence type="ECO:0000256" key="1">
    <source>
        <dbReference type="ARBA" id="ARBA00022491"/>
    </source>
</evidence>
<dbReference type="STRING" id="1077974.GOEFS_023_00090"/>